<dbReference type="STRING" id="1424294.Gferi_18225"/>
<evidence type="ECO:0000313" key="3">
    <source>
        <dbReference type="Proteomes" id="UP000095743"/>
    </source>
</evidence>
<dbReference type="InterPro" id="IPR025496">
    <property type="entry name" value="DUF4387"/>
</dbReference>
<organism evidence="2 3">
    <name type="scientific">Geosporobacter ferrireducens</name>
    <dbReference type="NCBI Taxonomy" id="1424294"/>
    <lineage>
        <taxon>Bacteria</taxon>
        <taxon>Bacillati</taxon>
        <taxon>Bacillota</taxon>
        <taxon>Clostridia</taxon>
        <taxon>Peptostreptococcales</taxon>
        <taxon>Thermotaleaceae</taxon>
        <taxon>Geosporobacter</taxon>
    </lineage>
</organism>
<reference evidence="2 3" key="1">
    <citation type="submission" date="2016-09" db="EMBL/GenBank/DDBJ databases">
        <title>Genomic analysis reveals versatility of anaerobic energy metabolism of Geosporobacter ferrireducens IRF9 of phylum Firmicutes.</title>
        <authorList>
            <person name="Kim S.-J."/>
        </authorList>
    </citation>
    <scope>NUCLEOTIDE SEQUENCE [LARGE SCALE GENOMIC DNA]</scope>
    <source>
        <strain evidence="2 3">IRF9</strain>
    </source>
</reference>
<keyword evidence="3" id="KW-1185">Reference proteome</keyword>
<dbReference type="KEGG" id="gfe:Gferi_18225"/>
<evidence type="ECO:0000313" key="2">
    <source>
        <dbReference type="EMBL" id="AOT71320.1"/>
    </source>
</evidence>
<dbReference type="OrthoDB" id="9796125at2"/>
<dbReference type="Proteomes" id="UP000095743">
    <property type="component" value="Chromosome"/>
</dbReference>
<proteinExistence type="predicted"/>
<protein>
    <recommendedName>
        <fullName evidence="1">DUF4387 domain-containing protein</fullName>
    </recommendedName>
</protein>
<dbReference type="Pfam" id="PF14330">
    <property type="entry name" value="DUF4387"/>
    <property type="match status" value="1"/>
</dbReference>
<dbReference type="RefSeq" id="WP_069979012.1">
    <property type="nucleotide sequence ID" value="NZ_CP017269.1"/>
</dbReference>
<gene>
    <name evidence="2" type="ORF">Gferi_18225</name>
</gene>
<name>A0A1D8GK80_9FIRM</name>
<accession>A0A1D8GK80</accession>
<sequence>MTKVRDVARYVRSKNAGPFWATLEIFCDTKEDYEKIKNSKVTARKIAELYNVDESKVKVFYVDNINVIKFSFPRSIPQGHKYENDMHFGQQYILLAETAL</sequence>
<dbReference type="AlphaFoldDB" id="A0A1D8GK80"/>
<dbReference type="EMBL" id="CP017269">
    <property type="protein sequence ID" value="AOT71320.1"/>
    <property type="molecule type" value="Genomic_DNA"/>
</dbReference>
<feature type="domain" description="DUF4387" evidence="1">
    <location>
        <begin position="5"/>
        <end position="97"/>
    </location>
</feature>
<evidence type="ECO:0000259" key="1">
    <source>
        <dbReference type="Pfam" id="PF14330"/>
    </source>
</evidence>